<keyword evidence="3" id="KW-1185">Reference proteome</keyword>
<evidence type="ECO:0000313" key="3">
    <source>
        <dbReference type="Proteomes" id="UP001596024"/>
    </source>
</evidence>
<comment type="caution">
    <text evidence="2">The sequence shown here is derived from an EMBL/GenBank/DDBJ whole genome shotgun (WGS) entry which is preliminary data.</text>
</comment>
<evidence type="ECO:0008006" key="4">
    <source>
        <dbReference type="Google" id="ProtNLM"/>
    </source>
</evidence>
<evidence type="ECO:0000313" key="2">
    <source>
        <dbReference type="EMBL" id="MFC4724523.1"/>
    </source>
</evidence>
<dbReference type="EMBL" id="JBHSGQ010000002">
    <property type="protein sequence ID" value="MFC4724523.1"/>
    <property type="molecule type" value="Genomic_DNA"/>
</dbReference>
<organism evidence="2 3">
    <name type="scientific">Glycocaulis abyssi</name>
    <dbReference type="NCBI Taxonomy" id="1433403"/>
    <lineage>
        <taxon>Bacteria</taxon>
        <taxon>Pseudomonadati</taxon>
        <taxon>Pseudomonadota</taxon>
        <taxon>Alphaproteobacteria</taxon>
        <taxon>Maricaulales</taxon>
        <taxon>Maricaulaceae</taxon>
        <taxon>Glycocaulis</taxon>
    </lineage>
</organism>
<accession>A0ABV9NBW0</accession>
<sequence>MRTAWLIAGLASLMAGLAACAPTTSGGLASGFSAVPAPADFTPREPSRPELSGYIAEGDGFSLELTFHEGPGGGVEISTIIHMAGAAGLLSPAFDMAEPWLAGGVRRFEGGMSRDGDVTLILQPGPCAIGDMRYGHFAALEIDGRSYEGCARETGPYPLWTHEIGEFLPAIEACRADSAVSSLAHVRGAGERRVSLAYRDGDSQIVRFEYPGNGRFDCTYTGQGVRWRAVSDHEPALPGEGDPFYLPGRMPEAGEGCFLYERVRGADGRTLGALAHDGCAVTPIG</sequence>
<name>A0ABV9NBW0_9PROT</name>
<dbReference type="Proteomes" id="UP001596024">
    <property type="component" value="Unassembled WGS sequence"/>
</dbReference>
<reference evidence="3" key="1">
    <citation type="journal article" date="2019" name="Int. J. Syst. Evol. Microbiol.">
        <title>The Global Catalogue of Microorganisms (GCM) 10K type strain sequencing project: providing services to taxonomists for standard genome sequencing and annotation.</title>
        <authorList>
            <consortium name="The Broad Institute Genomics Platform"/>
            <consortium name="The Broad Institute Genome Sequencing Center for Infectious Disease"/>
            <person name="Wu L."/>
            <person name="Ma J."/>
        </authorList>
    </citation>
    <scope>NUCLEOTIDE SEQUENCE [LARGE SCALE GENOMIC DNA]</scope>
    <source>
        <strain evidence="3">CCUG 62981</strain>
    </source>
</reference>
<keyword evidence="1" id="KW-0732">Signal</keyword>
<feature type="signal peptide" evidence="1">
    <location>
        <begin position="1"/>
        <end position="21"/>
    </location>
</feature>
<dbReference type="PROSITE" id="PS51257">
    <property type="entry name" value="PROKAR_LIPOPROTEIN"/>
    <property type="match status" value="1"/>
</dbReference>
<protein>
    <recommendedName>
        <fullName evidence="4">Lipoprotein</fullName>
    </recommendedName>
</protein>
<gene>
    <name evidence="2" type="ORF">ACFPB0_04390</name>
</gene>
<dbReference type="RefSeq" id="WP_371393658.1">
    <property type="nucleotide sequence ID" value="NZ_CP163421.1"/>
</dbReference>
<proteinExistence type="predicted"/>
<feature type="chain" id="PRO_5046595769" description="Lipoprotein" evidence="1">
    <location>
        <begin position="22"/>
        <end position="285"/>
    </location>
</feature>
<evidence type="ECO:0000256" key="1">
    <source>
        <dbReference type="SAM" id="SignalP"/>
    </source>
</evidence>